<sequence>MAESAYQPTDRRPIAARRWPIWQHAAKWLAHRGVSPNAISLAGMGCGTAAGVALAGTTYTADWEPFAWLGGAALIQLRLLANLLDGMVAIESGRASPVGELYNDVPDRVSDTATLVGAGCAVGGDVVLGCLAACAALFTAYVRAIGKAAGAPQEYCGPMAKQQRMALLTLIALYCGLAPTSWRPLWGDPAGRSLVAAGLLIITLGSLLTAARRLVRIAANLRGIRS</sequence>
<comment type="caution">
    <text evidence="2">The sequence shown here is derived from an EMBL/GenBank/DDBJ whole genome shotgun (WGS) entry which is preliminary data.</text>
</comment>
<gene>
    <name evidence="2" type="ORF">FRUB_02314</name>
</gene>
<feature type="transmembrane region" description="Helical" evidence="1">
    <location>
        <begin position="126"/>
        <end position="144"/>
    </location>
</feature>
<dbReference type="GO" id="GO:0016740">
    <property type="term" value="F:transferase activity"/>
    <property type="evidence" value="ECO:0007669"/>
    <property type="project" value="UniProtKB-KW"/>
</dbReference>
<dbReference type="InterPro" id="IPR043130">
    <property type="entry name" value="CDP-OH_PTrfase_TM_dom"/>
</dbReference>
<dbReference type="RefSeq" id="WP_088253663.1">
    <property type="nucleotide sequence ID" value="NZ_NIDE01000003.1"/>
</dbReference>
<keyword evidence="1" id="KW-0472">Membrane</keyword>
<protein>
    <submittedName>
        <fullName evidence="2">CDP-diacylglycerol--glycerol-3-phosphate 3-phosphatidyltransferase</fullName>
    </submittedName>
</protein>
<dbReference type="Proteomes" id="UP000214646">
    <property type="component" value="Unassembled WGS sequence"/>
</dbReference>
<keyword evidence="1" id="KW-0812">Transmembrane</keyword>
<dbReference type="AlphaFoldDB" id="A0A225DSI4"/>
<feature type="transmembrane region" description="Helical" evidence="1">
    <location>
        <begin position="194"/>
        <end position="215"/>
    </location>
</feature>
<organism evidence="2 3">
    <name type="scientific">Fimbriiglobus ruber</name>
    <dbReference type="NCBI Taxonomy" id="1908690"/>
    <lineage>
        <taxon>Bacteria</taxon>
        <taxon>Pseudomonadati</taxon>
        <taxon>Planctomycetota</taxon>
        <taxon>Planctomycetia</taxon>
        <taxon>Gemmatales</taxon>
        <taxon>Gemmataceae</taxon>
        <taxon>Fimbriiglobus</taxon>
    </lineage>
</organism>
<accession>A0A225DSI4</accession>
<dbReference type="EMBL" id="NIDE01000003">
    <property type="protein sequence ID" value="OWK44382.1"/>
    <property type="molecule type" value="Genomic_DNA"/>
</dbReference>
<evidence type="ECO:0000313" key="3">
    <source>
        <dbReference type="Proteomes" id="UP000214646"/>
    </source>
</evidence>
<feature type="transmembrane region" description="Helical" evidence="1">
    <location>
        <begin position="165"/>
        <end position="182"/>
    </location>
</feature>
<keyword evidence="3" id="KW-1185">Reference proteome</keyword>
<reference evidence="3" key="1">
    <citation type="submission" date="2017-06" db="EMBL/GenBank/DDBJ databases">
        <title>Genome analysis of Fimbriiglobus ruber SP5, the first member of the order Planctomycetales with confirmed chitinolytic capability.</title>
        <authorList>
            <person name="Ravin N.V."/>
            <person name="Rakitin A.L."/>
            <person name="Ivanova A.A."/>
            <person name="Beletsky A.V."/>
            <person name="Kulichevskaya I.S."/>
            <person name="Mardanov A.V."/>
            <person name="Dedysh S.N."/>
        </authorList>
    </citation>
    <scope>NUCLEOTIDE SEQUENCE [LARGE SCALE GENOMIC DNA]</scope>
    <source>
        <strain evidence="3">SP5</strain>
    </source>
</reference>
<dbReference type="OrthoDB" id="1034332at2"/>
<evidence type="ECO:0000256" key="1">
    <source>
        <dbReference type="SAM" id="Phobius"/>
    </source>
</evidence>
<evidence type="ECO:0000313" key="2">
    <source>
        <dbReference type="EMBL" id="OWK44382.1"/>
    </source>
</evidence>
<keyword evidence="1" id="KW-1133">Transmembrane helix</keyword>
<dbReference type="Gene3D" id="1.20.120.1760">
    <property type="match status" value="1"/>
</dbReference>
<proteinExistence type="predicted"/>
<keyword evidence="2" id="KW-0808">Transferase</keyword>
<name>A0A225DSI4_9BACT</name>